<protein>
    <submittedName>
        <fullName evidence="2">SGNH/GDSL hydrolase family protein</fullName>
    </submittedName>
</protein>
<evidence type="ECO:0000313" key="3">
    <source>
        <dbReference type="Proteomes" id="UP001196301"/>
    </source>
</evidence>
<evidence type="ECO:0000313" key="2">
    <source>
        <dbReference type="EMBL" id="MBU5336017.1"/>
    </source>
</evidence>
<reference evidence="2 3" key="1">
    <citation type="submission" date="2021-06" db="EMBL/GenBank/DDBJ databases">
        <authorList>
            <person name="Sun Q."/>
            <person name="Li D."/>
        </authorList>
    </citation>
    <scope>NUCLEOTIDE SEQUENCE [LARGE SCALE GENOMIC DNA]</scope>
    <source>
        <strain evidence="2 3">N19</strain>
    </source>
</reference>
<dbReference type="InterPro" id="IPR013830">
    <property type="entry name" value="SGNH_hydro"/>
</dbReference>
<dbReference type="RefSeq" id="WP_216569151.1">
    <property type="nucleotide sequence ID" value="NZ_JAHLOQ010000013.1"/>
</dbReference>
<accession>A0ABS6DXP2</accession>
<dbReference type="CDD" id="cd01839">
    <property type="entry name" value="SGNH_arylesterase_like"/>
    <property type="match status" value="1"/>
</dbReference>
<dbReference type="EMBL" id="JAHLOQ010000013">
    <property type="protein sequence ID" value="MBU5336017.1"/>
    <property type="molecule type" value="Genomic_DNA"/>
</dbReference>
<dbReference type="InterPro" id="IPR051532">
    <property type="entry name" value="Ester_Hydrolysis_Enzymes"/>
</dbReference>
<dbReference type="PANTHER" id="PTHR30383:SF29">
    <property type="entry name" value="SGNH HYDROLASE-TYPE ESTERASE DOMAIN-CONTAINING PROTEIN"/>
    <property type="match status" value="1"/>
</dbReference>
<keyword evidence="3" id="KW-1185">Reference proteome</keyword>
<gene>
    <name evidence="2" type="ORF">KQI20_06155</name>
</gene>
<evidence type="ECO:0000259" key="1">
    <source>
        <dbReference type="Pfam" id="PF13472"/>
    </source>
</evidence>
<name>A0ABS6DXP2_9FIRM</name>
<keyword evidence="2" id="KW-0378">Hydrolase</keyword>
<feature type="domain" description="SGNH hydrolase-type esterase" evidence="1">
    <location>
        <begin position="6"/>
        <end position="201"/>
    </location>
</feature>
<proteinExistence type="predicted"/>
<sequence length="215" mass="24464">MINILCYGDSNTYGYNPLNGKRFGINERWTGRLQSMLGRNYKIIEEGLNGRTTVLDDPLDKNKNGVEYFDVALNSNYPVDLVVIMLGSNDLKIRFNMPVIDIAYGAGKIVDKAINISKLKNKEHKPCKVLLVSPIHIGKNIEKSIYCESFGGNVARDKSLQFSKYYKQVAKDYGVYFMDAGFYVNPSQEDSLHLDKEGHRILAYAFKDKIKEIME</sequence>
<dbReference type="Proteomes" id="UP001196301">
    <property type="component" value="Unassembled WGS sequence"/>
</dbReference>
<dbReference type="PANTHER" id="PTHR30383">
    <property type="entry name" value="THIOESTERASE 1/PROTEASE 1/LYSOPHOSPHOLIPASE L1"/>
    <property type="match status" value="1"/>
</dbReference>
<dbReference type="GO" id="GO:0016787">
    <property type="term" value="F:hydrolase activity"/>
    <property type="evidence" value="ECO:0007669"/>
    <property type="project" value="UniProtKB-KW"/>
</dbReference>
<dbReference type="Pfam" id="PF13472">
    <property type="entry name" value="Lipase_GDSL_2"/>
    <property type="match status" value="1"/>
</dbReference>
<comment type="caution">
    <text evidence="2">The sequence shown here is derived from an EMBL/GenBank/DDBJ whole genome shotgun (WGS) entry which is preliminary data.</text>
</comment>
<organism evidence="2 3">
    <name type="scientific">Intestinibacter bartlettii</name>
    <dbReference type="NCBI Taxonomy" id="261299"/>
    <lineage>
        <taxon>Bacteria</taxon>
        <taxon>Bacillati</taxon>
        <taxon>Bacillota</taxon>
        <taxon>Clostridia</taxon>
        <taxon>Peptostreptococcales</taxon>
        <taxon>Peptostreptococcaceae</taxon>
        <taxon>Intestinibacter</taxon>
    </lineage>
</organism>